<dbReference type="KEGG" id="tee:Tel_00240"/>
<proteinExistence type="predicted"/>
<name>A0A0S2T936_9GAMM</name>
<protein>
    <submittedName>
        <fullName evidence="1">Uncharacterized protein</fullName>
    </submittedName>
</protein>
<dbReference type="Proteomes" id="UP000055136">
    <property type="component" value="Chromosome"/>
</dbReference>
<dbReference type="EMBL" id="CP013099">
    <property type="protein sequence ID" value="ALP51693.1"/>
    <property type="molecule type" value="Genomic_DNA"/>
</dbReference>
<evidence type="ECO:0000313" key="1">
    <source>
        <dbReference type="EMBL" id="ALP51693.1"/>
    </source>
</evidence>
<evidence type="ECO:0000313" key="2">
    <source>
        <dbReference type="Proteomes" id="UP000055136"/>
    </source>
</evidence>
<accession>A0A0S2T936</accession>
<dbReference type="STRING" id="1748243.Tel_00240"/>
<keyword evidence="2" id="KW-1185">Reference proteome</keyword>
<gene>
    <name evidence="1" type="ORF">Tel_00240</name>
</gene>
<organism evidence="1 2">
    <name type="scientific">Candidatus Tenderia electrophaga</name>
    <dbReference type="NCBI Taxonomy" id="1748243"/>
    <lineage>
        <taxon>Bacteria</taxon>
        <taxon>Pseudomonadati</taxon>
        <taxon>Pseudomonadota</taxon>
        <taxon>Gammaproteobacteria</taxon>
        <taxon>Candidatus Tenderiales</taxon>
        <taxon>Candidatus Tenderiaceae</taxon>
        <taxon>Candidatus Tenderia</taxon>
    </lineage>
</organism>
<dbReference type="AlphaFoldDB" id="A0A0S2T936"/>
<reference evidence="1" key="1">
    <citation type="submission" date="2015-10" db="EMBL/GenBank/DDBJ databases">
        <title>Description of Candidatus Tenderia electrophaga gen. nov, sp. nov., an Uncultivated Electroautotroph from a Biocathode Enrichment.</title>
        <authorList>
            <person name="Eddie B.J."/>
            <person name="Malanoski A.P."/>
            <person name="Wang Z."/>
            <person name="Hall R.J."/>
            <person name="Oh S.D."/>
            <person name="Heiner C."/>
            <person name="Lin B."/>
            <person name="Strycharz-Glaven S.M."/>
        </authorList>
    </citation>
    <scope>NUCLEOTIDE SEQUENCE [LARGE SCALE GENOMIC DNA]</scope>
    <source>
        <strain evidence="1">NRL1</strain>
    </source>
</reference>
<sequence length="118" mass="12527">MGNRIQRSADTIVASPFAKGGVGGISATPIKSPLAPLLQRRELIGATPDLPLFQQRGLMGTIPGLPFFRQRGLIGTTADLPLCKRGIEGDLTTTTADLTGLFKRRQDEISPVQKGGQS</sequence>